<evidence type="ECO:0000313" key="1">
    <source>
        <dbReference type="EMBL" id="MBC2592801.1"/>
    </source>
</evidence>
<reference evidence="1 2" key="1">
    <citation type="submission" date="2020-07" db="EMBL/GenBank/DDBJ databases">
        <authorList>
            <person name="Feng X."/>
        </authorList>
    </citation>
    <scope>NUCLEOTIDE SEQUENCE [LARGE SCALE GENOMIC DNA]</scope>
    <source>
        <strain evidence="1 2">JCM31066</strain>
    </source>
</reference>
<dbReference type="InterPro" id="IPR013321">
    <property type="entry name" value="Arc_rbn_hlx_hlx"/>
</dbReference>
<dbReference type="GO" id="GO:0006355">
    <property type="term" value="P:regulation of DNA-templated transcription"/>
    <property type="evidence" value="ECO:0007669"/>
    <property type="project" value="InterPro"/>
</dbReference>
<dbReference type="NCBIfam" id="TIGR02384">
    <property type="entry name" value="RelB_DinJ"/>
    <property type="match status" value="1"/>
</dbReference>
<evidence type="ECO:0000313" key="2">
    <source>
        <dbReference type="Proteomes" id="UP000546464"/>
    </source>
</evidence>
<proteinExistence type="predicted"/>
<keyword evidence="2" id="KW-1185">Reference proteome</keyword>
<comment type="caution">
    <text evidence="1">The sequence shown here is derived from an EMBL/GenBank/DDBJ whole genome shotgun (WGS) entry which is preliminary data.</text>
</comment>
<protein>
    <submittedName>
        <fullName evidence="1">Type II toxin-antitoxin system RelB/DinJ family antitoxin</fullName>
    </submittedName>
</protein>
<dbReference type="InterPro" id="IPR007337">
    <property type="entry name" value="RelB/DinJ"/>
</dbReference>
<dbReference type="Gene3D" id="1.10.1220.10">
    <property type="entry name" value="Met repressor-like"/>
    <property type="match status" value="1"/>
</dbReference>
<gene>
    <name evidence="1" type="ORF">H5P28_00860</name>
</gene>
<accession>A0A842HBJ6</accession>
<organism evidence="1 2">
    <name type="scientific">Ruficoccus amylovorans</name>
    <dbReference type="NCBI Taxonomy" id="1804625"/>
    <lineage>
        <taxon>Bacteria</taxon>
        <taxon>Pseudomonadati</taxon>
        <taxon>Verrucomicrobiota</taxon>
        <taxon>Opitutia</taxon>
        <taxon>Puniceicoccales</taxon>
        <taxon>Cerasicoccaceae</taxon>
        <taxon>Ruficoccus</taxon>
    </lineage>
</organism>
<dbReference type="Proteomes" id="UP000546464">
    <property type="component" value="Unassembled WGS sequence"/>
</dbReference>
<dbReference type="EMBL" id="JACHVB010000011">
    <property type="protein sequence ID" value="MBC2592801.1"/>
    <property type="molecule type" value="Genomic_DNA"/>
</dbReference>
<dbReference type="Pfam" id="PF04221">
    <property type="entry name" value="RelB"/>
    <property type="match status" value="1"/>
</dbReference>
<name>A0A842HBJ6_9BACT</name>
<dbReference type="AlphaFoldDB" id="A0A842HBJ6"/>
<sequence>MSKTASTLVRARVDAARYRKAERVFERLGMKTSDAINVFLAQVALRQDMPFAVTAQPERLISDQEQVRNWNDALGEY</sequence>
<dbReference type="RefSeq" id="WP_185673816.1">
    <property type="nucleotide sequence ID" value="NZ_JACHVB010000011.1"/>
</dbReference>